<organism evidence="1 2">
    <name type="scientific">Leersia perrieri</name>
    <dbReference type="NCBI Taxonomy" id="77586"/>
    <lineage>
        <taxon>Eukaryota</taxon>
        <taxon>Viridiplantae</taxon>
        <taxon>Streptophyta</taxon>
        <taxon>Embryophyta</taxon>
        <taxon>Tracheophyta</taxon>
        <taxon>Spermatophyta</taxon>
        <taxon>Magnoliopsida</taxon>
        <taxon>Liliopsida</taxon>
        <taxon>Poales</taxon>
        <taxon>Poaceae</taxon>
        <taxon>BOP clade</taxon>
        <taxon>Oryzoideae</taxon>
        <taxon>Oryzeae</taxon>
        <taxon>Oryzinae</taxon>
        <taxon>Leersia</taxon>
    </lineage>
</organism>
<reference evidence="2" key="2">
    <citation type="submission" date="2013-12" db="EMBL/GenBank/DDBJ databases">
        <authorList>
            <person name="Yu Y."/>
            <person name="Lee S."/>
            <person name="de Baynast K."/>
            <person name="Wissotski M."/>
            <person name="Liu L."/>
            <person name="Talag J."/>
            <person name="Goicoechea J."/>
            <person name="Angelova A."/>
            <person name="Jetty R."/>
            <person name="Kudrna D."/>
            <person name="Golser W."/>
            <person name="Rivera L."/>
            <person name="Zhang J."/>
            <person name="Wing R."/>
        </authorList>
    </citation>
    <scope>NUCLEOTIDE SEQUENCE</scope>
</reference>
<evidence type="ECO:0000313" key="2">
    <source>
        <dbReference type="Proteomes" id="UP000032180"/>
    </source>
</evidence>
<evidence type="ECO:0000313" key="1">
    <source>
        <dbReference type="EnsemblPlants" id="LPERR07G14580.1"/>
    </source>
</evidence>
<dbReference type="AlphaFoldDB" id="A0A0D9WZS1"/>
<reference evidence="1" key="3">
    <citation type="submission" date="2015-04" db="UniProtKB">
        <authorList>
            <consortium name="EnsemblPlants"/>
        </authorList>
    </citation>
    <scope>IDENTIFICATION</scope>
</reference>
<dbReference type="HOGENOM" id="CLU_1717945_0_0_1"/>
<sequence>TAQAIQEHRVTPFRRSHASLSSSFHCQPCHRDVNVSTSTILRKTTPKRVPVLPRHVPVVSSLRNPETSEEPRFFPRFRRVHRRRVRARLPWPTSPCHRVTDADPPSQTSISFTPYARAVIPSRIRCRRSSSVVVVVAWTSPTRSNCVVLDAEC</sequence>
<keyword evidence="2" id="KW-1185">Reference proteome</keyword>
<protein>
    <submittedName>
        <fullName evidence="1">Uncharacterized protein</fullName>
    </submittedName>
</protein>
<accession>A0A0D9WZS1</accession>
<proteinExistence type="predicted"/>
<dbReference type="EnsemblPlants" id="LPERR07G14580.1">
    <property type="protein sequence ID" value="LPERR07G14580.1"/>
    <property type="gene ID" value="LPERR07G14580"/>
</dbReference>
<name>A0A0D9WZS1_9ORYZ</name>
<dbReference type="Gramene" id="LPERR07G14580.1">
    <property type="protein sequence ID" value="LPERR07G14580.1"/>
    <property type="gene ID" value="LPERR07G14580"/>
</dbReference>
<reference evidence="1 2" key="1">
    <citation type="submission" date="2012-08" db="EMBL/GenBank/DDBJ databases">
        <title>Oryza genome evolution.</title>
        <authorList>
            <person name="Wing R.A."/>
        </authorList>
    </citation>
    <scope>NUCLEOTIDE SEQUENCE</scope>
</reference>
<dbReference type="Proteomes" id="UP000032180">
    <property type="component" value="Chromosome 7"/>
</dbReference>